<organism evidence="6 7">
    <name type="scientific">Moraxella caprae</name>
    <dbReference type="NCBI Taxonomy" id="90240"/>
    <lineage>
        <taxon>Bacteria</taxon>
        <taxon>Pseudomonadati</taxon>
        <taxon>Pseudomonadota</taxon>
        <taxon>Gammaproteobacteria</taxon>
        <taxon>Moraxellales</taxon>
        <taxon>Moraxellaceae</taxon>
        <taxon>Moraxella</taxon>
    </lineage>
</organism>
<keyword evidence="3" id="KW-0238">DNA-binding</keyword>
<evidence type="ECO:0000256" key="1">
    <source>
        <dbReference type="ARBA" id="ARBA00009437"/>
    </source>
</evidence>
<keyword evidence="2" id="KW-0805">Transcription regulation</keyword>
<evidence type="ECO:0000259" key="5">
    <source>
        <dbReference type="PROSITE" id="PS50931"/>
    </source>
</evidence>
<dbReference type="STRING" id="1122244.GCA_000426885_01318"/>
<dbReference type="Gene3D" id="3.40.190.290">
    <property type="match status" value="1"/>
</dbReference>
<dbReference type="SUPFAM" id="SSF53850">
    <property type="entry name" value="Periplasmic binding protein-like II"/>
    <property type="match status" value="1"/>
</dbReference>
<keyword evidence="4" id="KW-0804">Transcription</keyword>
<sequence>MLLDNLRAMAVFVAVVRHGSFSGAAKELNITTSAVSQQIRSLENELGAVLLQRSTRRVSLTEVGELFYQSALKMVTAAEMGWHQASRLRDDVMGNLTIATTPQVACQYLMPALSDWLAQNESLSLHFMVRGEEFDMTHDRVDICVGFVDAKEVSEHDKNDVLLTYVPQLLLASGDYLDRHAPIHSIDDLAEQDFILLDGNRTITFATGETVDIKRKSRLSTNSSKIALKLAMSHQGIIKVNALDAKPFIQSDELKNVLAGHELPPLALVARLPDKEFQPTKVQRCLDILVKHFANLE</sequence>
<feature type="domain" description="HTH lysR-type" evidence="5">
    <location>
        <begin position="4"/>
        <end position="61"/>
    </location>
</feature>
<name>A0A378R171_9GAMM</name>
<protein>
    <submittedName>
        <fullName evidence="6">Cyn operon transcriptional activator</fullName>
    </submittedName>
</protein>
<dbReference type="Pfam" id="PF00126">
    <property type="entry name" value="HTH_1"/>
    <property type="match status" value="1"/>
</dbReference>
<dbReference type="InterPro" id="IPR058163">
    <property type="entry name" value="LysR-type_TF_proteobact-type"/>
</dbReference>
<dbReference type="FunFam" id="1.10.10.10:FF:000001">
    <property type="entry name" value="LysR family transcriptional regulator"/>
    <property type="match status" value="1"/>
</dbReference>
<dbReference type="GO" id="GO:0006351">
    <property type="term" value="P:DNA-templated transcription"/>
    <property type="evidence" value="ECO:0007669"/>
    <property type="project" value="TreeGrafter"/>
</dbReference>
<dbReference type="PANTHER" id="PTHR30537:SF30">
    <property type="entry name" value="TRANSCRIPTIONAL REGULATOR-RELATED"/>
    <property type="match status" value="1"/>
</dbReference>
<accession>A0A378R171</accession>
<reference evidence="6 7" key="1">
    <citation type="submission" date="2018-06" db="EMBL/GenBank/DDBJ databases">
        <authorList>
            <consortium name="Pathogen Informatics"/>
            <person name="Doyle S."/>
        </authorList>
    </citation>
    <scope>NUCLEOTIDE SEQUENCE [LARGE SCALE GENOMIC DNA]</scope>
    <source>
        <strain evidence="6 7">NCTC12877</strain>
    </source>
</reference>
<keyword evidence="7" id="KW-1185">Reference proteome</keyword>
<dbReference type="GO" id="GO:0003700">
    <property type="term" value="F:DNA-binding transcription factor activity"/>
    <property type="evidence" value="ECO:0007669"/>
    <property type="project" value="InterPro"/>
</dbReference>
<dbReference type="Gene3D" id="1.10.10.10">
    <property type="entry name" value="Winged helix-like DNA-binding domain superfamily/Winged helix DNA-binding domain"/>
    <property type="match status" value="1"/>
</dbReference>
<dbReference type="InterPro" id="IPR005119">
    <property type="entry name" value="LysR_subst-bd"/>
</dbReference>
<dbReference type="Proteomes" id="UP000254065">
    <property type="component" value="Unassembled WGS sequence"/>
</dbReference>
<dbReference type="EMBL" id="UGQB01000004">
    <property type="protein sequence ID" value="STZ08945.1"/>
    <property type="molecule type" value="Genomic_DNA"/>
</dbReference>
<dbReference type="PANTHER" id="PTHR30537">
    <property type="entry name" value="HTH-TYPE TRANSCRIPTIONAL REGULATOR"/>
    <property type="match status" value="1"/>
</dbReference>
<dbReference type="Pfam" id="PF03466">
    <property type="entry name" value="LysR_substrate"/>
    <property type="match status" value="1"/>
</dbReference>
<proteinExistence type="inferred from homology"/>
<dbReference type="GO" id="GO:0043565">
    <property type="term" value="F:sequence-specific DNA binding"/>
    <property type="evidence" value="ECO:0007669"/>
    <property type="project" value="TreeGrafter"/>
</dbReference>
<evidence type="ECO:0000256" key="3">
    <source>
        <dbReference type="ARBA" id="ARBA00023125"/>
    </source>
</evidence>
<dbReference type="InterPro" id="IPR000847">
    <property type="entry name" value="LysR_HTH_N"/>
</dbReference>
<evidence type="ECO:0000256" key="4">
    <source>
        <dbReference type="ARBA" id="ARBA00023163"/>
    </source>
</evidence>
<evidence type="ECO:0000313" key="7">
    <source>
        <dbReference type="Proteomes" id="UP000254065"/>
    </source>
</evidence>
<dbReference type="PRINTS" id="PR00039">
    <property type="entry name" value="HTHLYSR"/>
</dbReference>
<gene>
    <name evidence="6" type="primary">cynR_2</name>
    <name evidence="6" type="ORF">NCTC12877_01954</name>
</gene>
<dbReference type="RefSeq" id="WP_051225919.1">
    <property type="nucleotide sequence ID" value="NZ_UGQB01000004.1"/>
</dbReference>
<dbReference type="InterPro" id="IPR036388">
    <property type="entry name" value="WH-like_DNA-bd_sf"/>
</dbReference>
<dbReference type="SUPFAM" id="SSF46785">
    <property type="entry name" value="Winged helix' DNA-binding domain"/>
    <property type="match status" value="1"/>
</dbReference>
<dbReference type="InterPro" id="IPR036390">
    <property type="entry name" value="WH_DNA-bd_sf"/>
</dbReference>
<dbReference type="AlphaFoldDB" id="A0A378R171"/>
<evidence type="ECO:0000256" key="2">
    <source>
        <dbReference type="ARBA" id="ARBA00023015"/>
    </source>
</evidence>
<comment type="similarity">
    <text evidence="1">Belongs to the LysR transcriptional regulatory family.</text>
</comment>
<dbReference type="PROSITE" id="PS50931">
    <property type="entry name" value="HTH_LYSR"/>
    <property type="match status" value="1"/>
</dbReference>
<evidence type="ECO:0000313" key="6">
    <source>
        <dbReference type="EMBL" id="STZ08945.1"/>
    </source>
</evidence>